<dbReference type="SUPFAM" id="SSF53335">
    <property type="entry name" value="S-adenosyl-L-methionine-dependent methyltransferases"/>
    <property type="match status" value="1"/>
</dbReference>
<accession>A0AAX4P200</accession>
<dbReference type="Pfam" id="PF10294">
    <property type="entry name" value="Methyltransf_16"/>
    <property type="match status" value="1"/>
</dbReference>
<dbReference type="GO" id="GO:0005737">
    <property type="term" value="C:cytoplasm"/>
    <property type="evidence" value="ECO:0007669"/>
    <property type="project" value="UniProtKB-SubCell"/>
</dbReference>
<dbReference type="EC" id="2.1.1.85" evidence="3"/>
<evidence type="ECO:0000256" key="4">
    <source>
        <dbReference type="ARBA" id="ARBA00022490"/>
    </source>
</evidence>
<evidence type="ECO:0000256" key="3">
    <source>
        <dbReference type="ARBA" id="ARBA00012533"/>
    </source>
</evidence>
<reference evidence="11 12" key="1">
    <citation type="submission" date="2024-03" db="EMBL/GenBank/DDBJ databases">
        <title>Complete genome sequence of the green alga Chloropicon roscoffensis RCC1871.</title>
        <authorList>
            <person name="Lemieux C."/>
            <person name="Pombert J.-F."/>
            <person name="Otis C."/>
            <person name="Turmel M."/>
        </authorList>
    </citation>
    <scope>NUCLEOTIDE SEQUENCE [LARGE SCALE GENOMIC DNA]</scope>
    <source>
        <strain evidence="11 12">RCC1871</strain>
    </source>
</reference>
<keyword evidence="8" id="KW-0539">Nucleus</keyword>
<evidence type="ECO:0000256" key="6">
    <source>
        <dbReference type="ARBA" id="ARBA00022679"/>
    </source>
</evidence>
<dbReference type="GO" id="GO:0005634">
    <property type="term" value="C:nucleus"/>
    <property type="evidence" value="ECO:0007669"/>
    <property type="project" value="UniProtKB-SubCell"/>
</dbReference>
<evidence type="ECO:0000256" key="1">
    <source>
        <dbReference type="ARBA" id="ARBA00004123"/>
    </source>
</evidence>
<keyword evidence="6" id="KW-0808">Transferase</keyword>
<feature type="region of interest" description="Disordered" evidence="10">
    <location>
        <begin position="1"/>
        <end position="69"/>
    </location>
</feature>
<evidence type="ECO:0000256" key="7">
    <source>
        <dbReference type="ARBA" id="ARBA00022691"/>
    </source>
</evidence>
<keyword evidence="5 11" id="KW-0489">Methyltransferase</keyword>
<dbReference type="Gene3D" id="3.40.50.150">
    <property type="entry name" value="Vaccinia Virus protein VP39"/>
    <property type="match status" value="1"/>
</dbReference>
<keyword evidence="7" id="KW-0949">S-adenosyl-L-methionine</keyword>
<evidence type="ECO:0000313" key="12">
    <source>
        <dbReference type="Proteomes" id="UP001472866"/>
    </source>
</evidence>
<dbReference type="GO" id="GO:0032259">
    <property type="term" value="P:methylation"/>
    <property type="evidence" value="ECO:0007669"/>
    <property type="project" value="UniProtKB-KW"/>
</dbReference>
<dbReference type="AlphaFoldDB" id="A0AAX4P200"/>
<comment type="subcellular location">
    <subcellularLocation>
        <location evidence="2">Cytoplasm</location>
    </subcellularLocation>
    <subcellularLocation>
        <location evidence="1">Nucleus</location>
    </subcellularLocation>
</comment>
<protein>
    <recommendedName>
        <fullName evidence="3">protein-histidine N-methyltransferase</fullName>
        <ecNumber evidence="3">2.1.1.85</ecNumber>
    </recommendedName>
</protein>
<dbReference type="PANTHER" id="PTHR14614:SF39">
    <property type="entry name" value="HISTIDINE PROTEIN METHYLTRANSFERASE 1 HOMOLOG"/>
    <property type="match status" value="1"/>
</dbReference>
<evidence type="ECO:0000256" key="5">
    <source>
        <dbReference type="ARBA" id="ARBA00022603"/>
    </source>
</evidence>
<evidence type="ECO:0000256" key="8">
    <source>
        <dbReference type="ARBA" id="ARBA00023242"/>
    </source>
</evidence>
<dbReference type="GO" id="GO:0018064">
    <property type="term" value="F:protein-L-histidine N-tele-methyltransferase activity"/>
    <property type="evidence" value="ECO:0007669"/>
    <property type="project" value="UniProtKB-EC"/>
</dbReference>
<dbReference type="EMBL" id="CP151502">
    <property type="protein sequence ID" value="WZN60158.1"/>
    <property type="molecule type" value="Genomic_DNA"/>
</dbReference>
<keyword evidence="12" id="KW-1185">Reference proteome</keyword>
<dbReference type="InterPro" id="IPR019410">
    <property type="entry name" value="Methyltransf_16"/>
</dbReference>
<dbReference type="InterPro" id="IPR029063">
    <property type="entry name" value="SAM-dependent_MTases_sf"/>
</dbReference>
<organism evidence="11 12">
    <name type="scientific">Chloropicon roscoffensis</name>
    <dbReference type="NCBI Taxonomy" id="1461544"/>
    <lineage>
        <taxon>Eukaryota</taxon>
        <taxon>Viridiplantae</taxon>
        <taxon>Chlorophyta</taxon>
        <taxon>Chloropicophyceae</taxon>
        <taxon>Chloropicales</taxon>
        <taxon>Chloropicaceae</taxon>
        <taxon>Chloropicon</taxon>
    </lineage>
</organism>
<evidence type="ECO:0000313" key="11">
    <source>
        <dbReference type="EMBL" id="WZN60158.1"/>
    </source>
</evidence>
<sequence length="313" mass="33980">MGADETAFRFNFTFGEDDGGPSVGNGDPPIKDARSPKRPRPATGTETAQELRIPEPSRGSHPTTSDRHDRFALQDVGGSVRLWKVVELMQQSTLVQGLDEETDLVPGRYEGGFKVWECSVDLCEHLVEAYGLKPAGDGACLKGRLEGSRVLELGCGQGLPGVLCLLGGAEQVVFQDFNGEVLRYVTQPCVQRNLGGRDPDGTTGSVRYISGDWDGCGDLLERESFDLILTAETIYEPKSVPSLLDLLAWCLKPGTGVALVAAKVYYFGVGGGVAPFEEEVRRQGLFHIEHVRSVDDGASNMREVLLLRRKPEG</sequence>
<evidence type="ECO:0000256" key="10">
    <source>
        <dbReference type="SAM" id="MobiDB-lite"/>
    </source>
</evidence>
<evidence type="ECO:0000256" key="9">
    <source>
        <dbReference type="ARBA" id="ARBA00038126"/>
    </source>
</evidence>
<gene>
    <name evidence="11" type="ORF">HKI87_02g16860</name>
</gene>
<name>A0AAX4P200_9CHLO</name>
<dbReference type="Proteomes" id="UP001472866">
    <property type="component" value="Chromosome 02"/>
</dbReference>
<dbReference type="PANTHER" id="PTHR14614">
    <property type="entry name" value="HEPATOCELLULAR CARCINOMA-ASSOCIATED ANTIGEN"/>
    <property type="match status" value="1"/>
</dbReference>
<comment type="similarity">
    <text evidence="9">Belongs to the methyltransferase superfamily. METTL18 family.</text>
</comment>
<keyword evidence="4" id="KW-0963">Cytoplasm</keyword>
<evidence type="ECO:0000256" key="2">
    <source>
        <dbReference type="ARBA" id="ARBA00004496"/>
    </source>
</evidence>
<proteinExistence type="inferred from homology"/>